<dbReference type="EC" id="1.11.1.-" evidence="3"/>
<dbReference type="GO" id="GO:0004601">
    <property type="term" value="F:peroxidase activity"/>
    <property type="evidence" value="ECO:0007669"/>
    <property type="project" value="UniProtKB-KW"/>
</dbReference>
<dbReference type="CDD" id="cd03048">
    <property type="entry name" value="GST_N_Ure2p_like"/>
    <property type="match status" value="1"/>
</dbReference>
<dbReference type="EMBL" id="NBBI01000002">
    <property type="protein sequence ID" value="OWK31007.1"/>
    <property type="molecule type" value="Genomic_DNA"/>
</dbReference>
<dbReference type="AlphaFoldDB" id="A0A245ZMP3"/>
<evidence type="ECO:0000259" key="1">
    <source>
        <dbReference type="PROSITE" id="PS50404"/>
    </source>
</evidence>
<keyword evidence="3" id="KW-0560">Oxidoreductase</keyword>
<dbReference type="EC" id="1.8.4.-" evidence="3"/>
<dbReference type="PANTHER" id="PTHR44051:SF19">
    <property type="entry name" value="DISULFIDE-BOND OXIDOREDUCTASE YFCG"/>
    <property type="match status" value="1"/>
</dbReference>
<dbReference type="Pfam" id="PF13410">
    <property type="entry name" value="GST_C_2"/>
    <property type="match status" value="1"/>
</dbReference>
<dbReference type="PROSITE" id="PS50404">
    <property type="entry name" value="GST_NTER"/>
    <property type="match status" value="1"/>
</dbReference>
<dbReference type="OrthoDB" id="9803562at2"/>
<dbReference type="Proteomes" id="UP000197290">
    <property type="component" value="Unassembled WGS sequence"/>
</dbReference>
<dbReference type="Pfam" id="PF13409">
    <property type="entry name" value="GST_N_2"/>
    <property type="match status" value="1"/>
</dbReference>
<reference evidence="3 4" key="1">
    <citation type="submission" date="2017-03" db="EMBL/GenBank/DDBJ databases">
        <title>Genome sequence of Sphingomonas dokdonensis DSM 21029.</title>
        <authorList>
            <person name="Poehlein A."/>
            <person name="Wuebbeler J.H."/>
            <person name="Steinbuechel A."/>
            <person name="Daniel R."/>
        </authorList>
    </citation>
    <scope>NUCLEOTIDE SEQUENCE [LARGE SCALE GENOMIC DNA]</scope>
    <source>
        <strain evidence="3 4">DSM 21029</strain>
    </source>
</reference>
<dbReference type="PANTHER" id="PTHR44051">
    <property type="entry name" value="GLUTATHIONE S-TRANSFERASE-RELATED"/>
    <property type="match status" value="1"/>
</dbReference>
<dbReference type="Gene3D" id="3.40.30.10">
    <property type="entry name" value="Glutaredoxin"/>
    <property type="match status" value="1"/>
</dbReference>
<organism evidence="3 4">
    <name type="scientific">Sphingomonas dokdonensis</name>
    <dbReference type="NCBI Taxonomy" id="344880"/>
    <lineage>
        <taxon>Bacteria</taxon>
        <taxon>Pseudomonadati</taxon>
        <taxon>Pseudomonadota</taxon>
        <taxon>Alphaproteobacteria</taxon>
        <taxon>Sphingomonadales</taxon>
        <taxon>Sphingomonadaceae</taxon>
        <taxon>Sphingomonas</taxon>
    </lineage>
</organism>
<protein>
    <submittedName>
        <fullName evidence="3">Disulfide-bond oxidoreductase YfcG</fullName>
        <ecNumber evidence="3">1.11.1.-</ecNumber>
        <ecNumber evidence="3">1.8.4.-</ecNumber>
    </submittedName>
</protein>
<evidence type="ECO:0000313" key="3">
    <source>
        <dbReference type="EMBL" id="OWK31007.1"/>
    </source>
</evidence>
<dbReference type="SUPFAM" id="SSF47616">
    <property type="entry name" value="GST C-terminal domain-like"/>
    <property type="match status" value="1"/>
</dbReference>
<dbReference type="RefSeq" id="WP_088366408.1">
    <property type="nucleotide sequence ID" value="NZ_NBBI01000002.1"/>
</dbReference>
<dbReference type="PROSITE" id="PS50405">
    <property type="entry name" value="GST_CTER"/>
    <property type="match status" value="1"/>
</dbReference>
<accession>A0A245ZMP3</accession>
<evidence type="ECO:0000259" key="2">
    <source>
        <dbReference type="PROSITE" id="PS50405"/>
    </source>
</evidence>
<sequence>MIELHYCATPNGMKVVLMLEETGLPHRIVPYDIFEGDQLRSHFGRINPNRKLPAIVDLAPGAGEPPLAVFESGAILHYLAEKTGRFLAPRGAARARTIQWLMWQMAGLGPMGGQASHFLRYAPAGQDYATQRYIREFDRLLNVLENRLAESPYLAGDDYSIADMAVWPGRASAFVFGRDDAERPATRRWYEAIAARPAVQRATARADLKAPDKYLGRHQKLSDAEWSNMFGDAMHAAVRAND</sequence>
<dbReference type="Gene3D" id="1.20.1050.10">
    <property type="match status" value="1"/>
</dbReference>
<dbReference type="InterPro" id="IPR036249">
    <property type="entry name" value="Thioredoxin-like_sf"/>
</dbReference>
<dbReference type="InterPro" id="IPR036282">
    <property type="entry name" value="Glutathione-S-Trfase_C_sf"/>
</dbReference>
<keyword evidence="4" id="KW-1185">Reference proteome</keyword>
<proteinExistence type="predicted"/>
<dbReference type="InterPro" id="IPR010987">
    <property type="entry name" value="Glutathione-S-Trfase_C-like"/>
</dbReference>
<keyword evidence="3" id="KW-0575">Peroxidase</keyword>
<feature type="domain" description="GST C-terminal" evidence="2">
    <location>
        <begin position="90"/>
        <end position="215"/>
    </location>
</feature>
<name>A0A245ZMP3_9SPHN</name>
<dbReference type="SFLD" id="SFLDG01151">
    <property type="entry name" value="Main.2:_Nu-like"/>
    <property type="match status" value="1"/>
</dbReference>
<feature type="domain" description="GST N-terminal" evidence="1">
    <location>
        <begin position="1"/>
        <end position="87"/>
    </location>
</feature>
<dbReference type="SFLD" id="SFLDG00358">
    <property type="entry name" value="Main_(cytGST)"/>
    <property type="match status" value="1"/>
</dbReference>
<comment type="caution">
    <text evidence="3">The sequence shown here is derived from an EMBL/GenBank/DDBJ whole genome shotgun (WGS) entry which is preliminary data.</text>
</comment>
<dbReference type="InterPro" id="IPR040079">
    <property type="entry name" value="Glutathione_S-Trfase"/>
</dbReference>
<evidence type="ECO:0000313" key="4">
    <source>
        <dbReference type="Proteomes" id="UP000197290"/>
    </source>
</evidence>
<gene>
    <name evidence="3" type="primary">yfcG_3</name>
    <name evidence="3" type="ORF">SPDO_10120</name>
</gene>
<dbReference type="SUPFAM" id="SSF52833">
    <property type="entry name" value="Thioredoxin-like"/>
    <property type="match status" value="1"/>
</dbReference>
<dbReference type="SFLD" id="SFLDS00019">
    <property type="entry name" value="Glutathione_Transferase_(cytos"/>
    <property type="match status" value="1"/>
</dbReference>
<dbReference type="InterPro" id="IPR004045">
    <property type="entry name" value="Glutathione_S-Trfase_N"/>
</dbReference>